<evidence type="ECO:0000256" key="2">
    <source>
        <dbReference type="PROSITE-ProRule" id="PRU00284"/>
    </source>
</evidence>
<name>A0A1I4GQ64_9HYPH</name>
<gene>
    <name evidence="4" type="ORF">SAMN05192568_1003131</name>
</gene>
<reference evidence="5" key="1">
    <citation type="submission" date="2016-10" db="EMBL/GenBank/DDBJ databases">
        <authorList>
            <person name="Varghese N."/>
            <person name="Submissions S."/>
        </authorList>
    </citation>
    <scope>NUCLEOTIDE SEQUENCE [LARGE SCALE GENOMIC DNA]</scope>
    <source>
        <strain evidence="5">BL36</strain>
    </source>
</reference>
<evidence type="ECO:0000313" key="4">
    <source>
        <dbReference type="EMBL" id="SFL31640.1"/>
    </source>
</evidence>
<keyword evidence="5" id="KW-1185">Reference proteome</keyword>
<dbReference type="Pfam" id="PF00015">
    <property type="entry name" value="MCPsignal"/>
    <property type="match status" value="1"/>
</dbReference>
<sequence>MAFWARGNLKSDHEAVSDSRAVLAAAGDADGAEPAGAAARPLLGAADLLQARLGLSEVQRKTLDALIDELGIISADVETDVHGLSERFQRIAATTRGQSEIVQGLVTAIQSVRIDGAERPLAEVAAALGEILAMLNDKIGFMSSRGGTMEDALNGVLGELSSVDGSVAEIEKINRQTNLLALNAKIEAARAGEAGKAFAVVADEVRSLAGTINALSGVIKQQIGSIATGLRSSHALLHDIATIDMSEESRSADARVRLVMQALVEQSSRFAGVLTQTVQTTEAITQDVSGAIVAMQFQDLAKQRMQNLQAILRALRAAPERPADAAGAELDWIAATIAGCTLGEVRERMSRRLLGTAAPVQDNDDDPLAGIDLF</sequence>
<dbReference type="PANTHER" id="PTHR32089:SF112">
    <property type="entry name" value="LYSOZYME-LIKE PROTEIN-RELATED"/>
    <property type="match status" value="1"/>
</dbReference>
<dbReference type="RefSeq" id="WP_092037581.1">
    <property type="nucleotide sequence ID" value="NZ_FOTK01000003.1"/>
</dbReference>
<dbReference type="InterPro" id="IPR004089">
    <property type="entry name" value="MCPsignal_dom"/>
</dbReference>
<dbReference type="OrthoDB" id="5292315at2"/>
<proteinExistence type="predicted"/>
<dbReference type="PANTHER" id="PTHR32089">
    <property type="entry name" value="METHYL-ACCEPTING CHEMOTAXIS PROTEIN MCPB"/>
    <property type="match status" value="1"/>
</dbReference>
<dbReference type="EMBL" id="FOTK01000003">
    <property type="protein sequence ID" value="SFL31640.1"/>
    <property type="molecule type" value="Genomic_DNA"/>
</dbReference>
<protein>
    <submittedName>
        <fullName evidence="4">Methyl-accepting chemotaxis protein</fullName>
    </submittedName>
</protein>
<evidence type="ECO:0000259" key="3">
    <source>
        <dbReference type="PROSITE" id="PS50111"/>
    </source>
</evidence>
<organism evidence="4 5">
    <name type="scientific">Methylobacterium pseudosasicola</name>
    <dbReference type="NCBI Taxonomy" id="582667"/>
    <lineage>
        <taxon>Bacteria</taxon>
        <taxon>Pseudomonadati</taxon>
        <taxon>Pseudomonadota</taxon>
        <taxon>Alphaproteobacteria</taxon>
        <taxon>Hyphomicrobiales</taxon>
        <taxon>Methylobacteriaceae</taxon>
        <taxon>Methylobacterium</taxon>
    </lineage>
</organism>
<dbReference type="SUPFAM" id="SSF58104">
    <property type="entry name" value="Methyl-accepting chemotaxis protein (MCP) signaling domain"/>
    <property type="match status" value="1"/>
</dbReference>
<dbReference type="STRING" id="582667.SAMN05192568_1003131"/>
<dbReference type="GO" id="GO:0007165">
    <property type="term" value="P:signal transduction"/>
    <property type="evidence" value="ECO:0007669"/>
    <property type="project" value="UniProtKB-KW"/>
</dbReference>
<accession>A0A1I4GQ64</accession>
<keyword evidence="1 2" id="KW-0807">Transducer</keyword>
<dbReference type="GO" id="GO:0016020">
    <property type="term" value="C:membrane"/>
    <property type="evidence" value="ECO:0007669"/>
    <property type="project" value="InterPro"/>
</dbReference>
<dbReference type="SMART" id="SM00283">
    <property type="entry name" value="MA"/>
    <property type="match status" value="1"/>
</dbReference>
<feature type="domain" description="Methyl-accepting transducer" evidence="3">
    <location>
        <begin position="151"/>
        <end position="296"/>
    </location>
</feature>
<dbReference type="Proteomes" id="UP000199048">
    <property type="component" value="Unassembled WGS sequence"/>
</dbReference>
<dbReference type="PROSITE" id="PS50111">
    <property type="entry name" value="CHEMOTAXIS_TRANSDUC_2"/>
    <property type="match status" value="1"/>
</dbReference>
<evidence type="ECO:0000313" key="5">
    <source>
        <dbReference type="Proteomes" id="UP000199048"/>
    </source>
</evidence>
<dbReference type="AlphaFoldDB" id="A0A1I4GQ64"/>
<evidence type="ECO:0000256" key="1">
    <source>
        <dbReference type="ARBA" id="ARBA00023224"/>
    </source>
</evidence>
<dbReference type="Gene3D" id="1.10.287.950">
    <property type="entry name" value="Methyl-accepting chemotaxis protein"/>
    <property type="match status" value="1"/>
</dbReference>